<keyword evidence="7 9" id="KW-0539">Nucleus</keyword>
<evidence type="ECO:0000256" key="10">
    <source>
        <dbReference type="SAM" id="MobiDB-lite"/>
    </source>
</evidence>
<dbReference type="GO" id="GO:0016433">
    <property type="term" value="F:rRNA (adenine) methyltransferase activity"/>
    <property type="evidence" value="ECO:0007669"/>
    <property type="project" value="UniProtKB-ARBA"/>
</dbReference>
<evidence type="ECO:0000313" key="12">
    <source>
        <dbReference type="Proteomes" id="UP000011777"/>
    </source>
</evidence>
<sequence length="384" mass="44021">MPLFEAKGWNLSSKIKVGGLPEKKNKNKKKKEKRQSESVQSEPSPEQQPKKTTDKKRKHEEESDTKPSKKTKSESESAPAPAPLINAKKLTPLQQKMMAKLSGSRFRWINEQLYTINSEDALKLIKETPSLFDEYHQGFAQQVSSWPENPVDVFVNQIKTRAKARPVNAPGGLPGLKTKQVVVADMGCGEAQLSLDVSKFLETYNKRAKKHKQLDIKVHSFDLKKQNDRITVADIKNVPIPDESCSVVIFCLSLMGTNFLDFIKEAWRILIPRGELWIAEIKSRFSESATQKDSEKVGEEFVDSLKSFGFFHKSTDNSNKMFTRFEFFKPPADILKERQAKIARKKKKFIEDDDDRTDLEKLEGKRSEKAEGEWLLKPCIYKRR</sequence>
<dbReference type="SUPFAM" id="SSF53335">
    <property type="entry name" value="S-adenosyl-L-methionine-dependent methyltransferases"/>
    <property type="match status" value="1"/>
</dbReference>
<evidence type="ECO:0000256" key="1">
    <source>
        <dbReference type="ARBA" id="ARBA00004604"/>
    </source>
</evidence>
<evidence type="ECO:0000256" key="4">
    <source>
        <dbReference type="ARBA" id="ARBA00022603"/>
    </source>
</evidence>
<comment type="similarity">
    <text evidence="2 9">Belongs to the methyltransferase superfamily. RRP8 family.</text>
</comment>
<dbReference type="GO" id="GO:0005730">
    <property type="term" value="C:nucleolus"/>
    <property type="evidence" value="ECO:0007669"/>
    <property type="project" value="UniProtKB-SubCell"/>
</dbReference>
<evidence type="ECO:0000256" key="7">
    <source>
        <dbReference type="ARBA" id="ARBA00023242"/>
    </source>
</evidence>
<dbReference type="OMA" id="SCTIVVF"/>
<evidence type="ECO:0000256" key="8">
    <source>
        <dbReference type="ARBA" id="ARBA00076672"/>
    </source>
</evidence>
<keyword evidence="5 9" id="KW-0808">Transferase</keyword>
<dbReference type="OrthoDB" id="10258825at2759"/>
<comment type="caution">
    <text evidence="11">The sequence shown here is derived from an EMBL/GenBank/DDBJ whole genome shotgun (WGS) entry which is preliminary data.</text>
</comment>
<dbReference type="STRING" id="1245528.M3IIR7"/>
<organism evidence="11 12">
    <name type="scientific">Candida maltosa (strain Xu316)</name>
    <name type="common">Yeast</name>
    <dbReference type="NCBI Taxonomy" id="1245528"/>
    <lineage>
        <taxon>Eukaryota</taxon>
        <taxon>Fungi</taxon>
        <taxon>Dikarya</taxon>
        <taxon>Ascomycota</taxon>
        <taxon>Saccharomycotina</taxon>
        <taxon>Pichiomycetes</taxon>
        <taxon>Debaryomycetaceae</taxon>
        <taxon>Candida/Lodderomyces clade</taxon>
        <taxon>Candida</taxon>
    </lineage>
</organism>
<accession>M3IIR7</accession>
<dbReference type="PANTHER" id="PTHR12787">
    <property type="entry name" value="RIBOSOMAL RNA-PROCESSING PROTEIN 8"/>
    <property type="match status" value="1"/>
</dbReference>
<dbReference type="Gene3D" id="3.40.50.150">
    <property type="entry name" value="Vaccinia Virus protein VP39"/>
    <property type="match status" value="1"/>
</dbReference>
<evidence type="ECO:0000313" key="11">
    <source>
        <dbReference type="EMBL" id="EMG46261.1"/>
    </source>
</evidence>
<keyword evidence="6 9" id="KW-0949">S-adenosyl-L-methionine</keyword>
<comment type="function">
    <text evidence="9">S-adenosyl-L-methionine-dependent methyltransferase that specifically methylates the N(1) position of adenine in helix 25.1 in 25S rRNA. Required both for ribosomal 40S and 60S subunits biogenesis. Required for efficient pre-rRNA cleavage at site A2.</text>
</comment>
<comment type="subcellular location">
    <subcellularLocation>
        <location evidence="1 9">Nucleus</location>
        <location evidence="1 9">Nucleolus</location>
    </subcellularLocation>
</comment>
<dbReference type="InterPro" id="IPR042036">
    <property type="entry name" value="RRP8_N"/>
</dbReference>
<dbReference type="Proteomes" id="UP000011777">
    <property type="component" value="Unassembled WGS sequence"/>
</dbReference>
<dbReference type="InterPro" id="IPR007823">
    <property type="entry name" value="RRP8"/>
</dbReference>
<keyword evidence="4 9" id="KW-0489">Methyltransferase</keyword>
<feature type="compositionally biased region" description="Low complexity" evidence="10">
    <location>
        <begin position="37"/>
        <end position="47"/>
    </location>
</feature>
<dbReference type="CDD" id="cd02440">
    <property type="entry name" value="AdoMet_MTases"/>
    <property type="match status" value="1"/>
</dbReference>
<evidence type="ECO:0000256" key="9">
    <source>
        <dbReference type="RuleBase" id="RU365074"/>
    </source>
</evidence>
<gene>
    <name evidence="11" type="ORF">G210_3491</name>
</gene>
<feature type="compositionally biased region" description="Basic and acidic residues" evidence="10">
    <location>
        <begin position="59"/>
        <end position="75"/>
    </location>
</feature>
<dbReference type="Pfam" id="PF05148">
    <property type="entry name" value="Methyltransf_8"/>
    <property type="match status" value="1"/>
</dbReference>
<dbReference type="GO" id="GO:0042273">
    <property type="term" value="P:ribosomal large subunit biogenesis"/>
    <property type="evidence" value="ECO:0007669"/>
    <property type="project" value="TreeGrafter"/>
</dbReference>
<dbReference type="FunFam" id="1.10.10.2150:FF:000001">
    <property type="entry name" value="Ribosomal RNA-processing protein 8"/>
    <property type="match status" value="1"/>
</dbReference>
<evidence type="ECO:0000256" key="3">
    <source>
        <dbReference type="ARBA" id="ARBA00022552"/>
    </source>
</evidence>
<dbReference type="Gene3D" id="1.10.10.2150">
    <property type="entry name" value="Ribosomal RNA-processing protein 8, N-terminal domain"/>
    <property type="match status" value="1"/>
</dbReference>
<evidence type="ECO:0000256" key="5">
    <source>
        <dbReference type="ARBA" id="ARBA00022679"/>
    </source>
</evidence>
<evidence type="ECO:0000256" key="6">
    <source>
        <dbReference type="ARBA" id="ARBA00022691"/>
    </source>
</evidence>
<dbReference type="eggNOG" id="KOG3045">
    <property type="taxonomic scope" value="Eukaryota"/>
</dbReference>
<dbReference type="AlphaFoldDB" id="M3IIR7"/>
<reference evidence="11 12" key="1">
    <citation type="submission" date="2013-02" db="EMBL/GenBank/DDBJ databases">
        <title>Genome sequence of Candida maltosa Xu316, a potential industrial strain for xylitol and ethanol production.</title>
        <authorList>
            <person name="Yu J."/>
            <person name="Wang Q."/>
            <person name="Geng X."/>
            <person name="Bao W."/>
            <person name="He P."/>
            <person name="Cai J."/>
        </authorList>
    </citation>
    <scope>NUCLEOTIDE SEQUENCE [LARGE SCALE GENOMIC DNA]</scope>
    <source>
        <strain evidence="12">Xu316</strain>
    </source>
</reference>
<dbReference type="EC" id="2.1.1.-" evidence="9"/>
<dbReference type="EMBL" id="AOGT01002065">
    <property type="protein sequence ID" value="EMG46261.1"/>
    <property type="molecule type" value="Genomic_DNA"/>
</dbReference>
<dbReference type="InterPro" id="IPR029063">
    <property type="entry name" value="SAM-dependent_MTases_sf"/>
</dbReference>
<feature type="region of interest" description="Disordered" evidence="10">
    <location>
        <begin position="1"/>
        <end position="91"/>
    </location>
</feature>
<dbReference type="FunFam" id="3.40.50.150:FF:000320">
    <property type="entry name" value="Ribosomal RNA-processing protein 8"/>
    <property type="match status" value="1"/>
</dbReference>
<dbReference type="HOGENOM" id="CLU_027694_1_0_1"/>
<dbReference type="PANTHER" id="PTHR12787:SF0">
    <property type="entry name" value="RIBOSOMAL RNA-PROCESSING PROTEIN 8"/>
    <property type="match status" value="1"/>
</dbReference>
<protein>
    <recommendedName>
        <fullName evidence="8 9">Ribosomal RNA-processing protein 8</fullName>
        <ecNumber evidence="9">2.1.1.-</ecNumber>
    </recommendedName>
</protein>
<evidence type="ECO:0000256" key="2">
    <source>
        <dbReference type="ARBA" id="ARBA00006301"/>
    </source>
</evidence>
<keyword evidence="12" id="KW-1185">Reference proteome</keyword>
<proteinExistence type="inferred from homology"/>
<keyword evidence="3 9" id="KW-0698">rRNA processing</keyword>
<name>M3IIR7_CANMX</name>